<comment type="caution">
    <text evidence="2">The sequence shown here is derived from an EMBL/GenBank/DDBJ whole genome shotgun (WGS) entry which is preliminary data.</text>
</comment>
<name>A0A2C6MK77_9FIRM</name>
<gene>
    <name evidence="2" type="ORF">P378_00100</name>
</gene>
<keyword evidence="1" id="KW-0812">Transmembrane</keyword>
<organism evidence="2 3">
    <name type="scientific">Desulforamulus profundi</name>
    <dbReference type="NCBI Taxonomy" id="1383067"/>
    <lineage>
        <taxon>Bacteria</taxon>
        <taxon>Bacillati</taxon>
        <taxon>Bacillota</taxon>
        <taxon>Clostridia</taxon>
        <taxon>Eubacteriales</taxon>
        <taxon>Peptococcaceae</taxon>
        <taxon>Desulforamulus</taxon>
    </lineage>
</organism>
<sequence length="71" mass="8348">MYQEEQRDILDEMMAWAFRFSVGIIFGLIVSTVVPLIKTIWQVIDAHLYCRRVQNYDTSRLPQWIKGGGEN</sequence>
<dbReference type="AlphaFoldDB" id="A0A2C6MK77"/>
<keyword evidence="1" id="KW-0472">Membrane</keyword>
<proteinExistence type="predicted"/>
<dbReference type="Proteomes" id="UP000222564">
    <property type="component" value="Unassembled WGS sequence"/>
</dbReference>
<keyword evidence="1" id="KW-1133">Transmembrane helix</keyword>
<dbReference type="EMBL" id="AWQQ01000002">
    <property type="protein sequence ID" value="PHJ39956.1"/>
    <property type="molecule type" value="Genomic_DNA"/>
</dbReference>
<feature type="transmembrane region" description="Helical" evidence="1">
    <location>
        <begin position="16"/>
        <end position="37"/>
    </location>
</feature>
<reference evidence="2 3" key="1">
    <citation type="submission" date="2013-09" db="EMBL/GenBank/DDBJ databases">
        <title>Biodegradation of hydrocarbons in the deep terrestrial subsurface : characterization of a microbial consortium composed of two Desulfotomaculum species originating from a deep geological formation.</title>
        <authorList>
            <person name="Aullo T."/>
            <person name="Berlendis S."/>
            <person name="Lascourreges J.-F."/>
            <person name="Dessort D."/>
            <person name="Saint-Laurent S."/>
            <person name="Schraauwers B."/>
            <person name="Mas J."/>
            <person name="Magot M."/>
            <person name="Ranchou-Peyruse A."/>
        </authorList>
    </citation>
    <scope>NUCLEOTIDE SEQUENCE [LARGE SCALE GENOMIC DNA]</scope>
    <source>
        <strain evidence="2 3">Bs107</strain>
    </source>
</reference>
<dbReference type="RefSeq" id="WP_099081827.1">
    <property type="nucleotide sequence ID" value="NZ_AWQQ01000002.1"/>
</dbReference>
<keyword evidence="3" id="KW-1185">Reference proteome</keyword>
<evidence type="ECO:0000256" key="1">
    <source>
        <dbReference type="SAM" id="Phobius"/>
    </source>
</evidence>
<accession>A0A2C6MK77</accession>
<evidence type="ECO:0000313" key="2">
    <source>
        <dbReference type="EMBL" id="PHJ39956.1"/>
    </source>
</evidence>
<protein>
    <submittedName>
        <fullName evidence="2">Uncharacterized protein</fullName>
    </submittedName>
</protein>
<evidence type="ECO:0000313" key="3">
    <source>
        <dbReference type="Proteomes" id="UP000222564"/>
    </source>
</evidence>
<dbReference type="OrthoDB" id="9921976at2"/>